<organism evidence="2">
    <name type="scientific">Amphimedon queenslandica</name>
    <name type="common">Sponge</name>
    <dbReference type="NCBI Taxonomy" id="400682"/>
    <lineage>
        <taxon>Eukaryota</taxon>
        <taxon>Metazoa</taxon>
        <taxon>Porifera</taxon>
        <taxon>Demospongiae</taxon>
        <taxon>Heteroscleromorpha</taxon>
        <taxon>Haplosclerida</taxon>
        <taxon>Niphatidae</taxon>
        <taxon>Amphimedon</taxon>
    </lineage>
</organism>
<evidence type="ECO:0000256" key="1">
    <source>
        <dbReference type="SAM" id="MobiDB-lite"/>
    </source>
</evidence>
<feature type="compositionally biased region" description="Basic and acidic residues" evidence="1">
    <location>
        <begin position="20"/>
        <end position="47"/>
    </location>
</feature>
<evidence type="ECO:0000313" key="2">
    <source>
        <dbReference type="EnsemblMetazoa" id="Aqu2.1.28321_001"/>
    </source>
</evidence>
<protein>
    <submittedName>
        <fullName evidence="2">Uncharacterized protein</fullName>
    </submittedName>
</protein>
<name>A0A1X7UKX6_AMPQE</name>
<dbReference type="EnsemblMetazoa" id="Aqu2.1.28321_001">
    <property type="protein sequence ID" value="Aqu2.1.28321_001"/>
    <property type="gene ID" value="Aqu2.1.28321"/>
</dbReference>
<sequence>MYTMYDVPLPDIPVGNNSTEEGREGIETLPVEEGREERDTLPVEEGR</sequence>
<dbReference type="InParanoid" id="A0A1X7UKX6"/>
<proteinExistence type="predicted"/>
<accession>A0A1X7UKX6</accession>
<dbReference type="AlphaFoldDB" id="A0A1X7UKX6"/>
<feature type="region of interest" description="Disordered" evidence="1">
    <location>
        <begin position="1"/>
        <end position="47"/>
    </location>
</feature>
<reference evidence="2" key="1">
    <citation type="submission" date="2017-05" db="UniProtKB">
        <authorList>
            <consortium name="EnsemblMetazoa"/>
        </authorList>
    </citation>
    <scope>IDENTIFICATION</scope>
</reference>